<comment type="caution">
    <text evidence="1">The sequence shown here is derived from an EMBL/GenBank/DDBJ whole genome shotgun (WGS) entry which is preliminary data.</text>
</comment>
<evidence type="ECO:0000313" key="2">
    <source>
        <dbReference type="Proteomes" id="UP001432322"/>
    </source>
</evidence>
<name>A0AAV5VRB7_9BILA</name>
<dbReference type="AlphaFoldDB" id="A0AAV5VRB7"/>
<feature type="non-terminal residue" evidence="1">
    <location>
        <position position="221"/>
    </location>
</feature>
<organism evidence="1 2">
    <name type="scientific">Pristionchus fissidentatus</name>
    <dbReference type="NCBI Taxonomy" id="1538716"/>
    <lineage>
        <taxon>Eukaryota</taxon>
        <taxon>Metazoa</taxon>
        <taxon>Ecdysozoa</taxon>
        <taxon>Nematoda</taxon>
        <taxon>Chromadorea</taxon>
        <taxon>Rhabditida</taxon>
        <taxon>Rhabditina</taxon>
        <taxon>Diplogasteromorpha</taxon>
        <taxon>Diplogasteroidea</taxon>
        <taxon>Neodiplogasteridae</taxon>
        <taxon>Pristionchus</taxon>
    </lineage>
</organism>
<protein>
    <submittedName>
        <fullName evidence="1">Uncharacterized protein</fullName>
    </submittedName>
</protein>
<reference evidence="1" key="1">
    <citation type="submission" date="2023-10" db="EMBL/GenBank/DDBJ databases">
        <title>Genome assembly of Pristionchus species.</title>
        <authorList>
            <person name="Yoshida K."/>
            <person name="Sommer R.J."/>
        </authorList>
    </citation>
    <scope>NUCLEOTIDE SEQUENCE</scope>
    <source>
        <strain evidence="1">RS5133</strain>
    </source>
</reference>
<gene>
    <name evidence="1" type="ORF">PFISCL1PPCAC_11616</name>
</gene>
<dbReference type="Proteomes" id="UP001432322">
    <property type="component" value="Unassembled WGS sequence"/>
</dbReference>
<accession>A0AAV5VRB7</accession>
<evidence type="ECO:0000313" key="1">
    <source>
        <dbReference type="EMBL" id="GMT20319.1"/>
    </source>
</evidence>
<proteinExistence type="predicted"/>
<keyword evidence="2" id="KW-1185">Reference proteome</keyword>
<sequence>MALPGISQIRRPGEEKKLIVKRDQIKLREPLHLKEEQFQKIRTFNDSDFDRAHVDVYPPTYIVHSKTSDQKFGLNKCIIVTTSSTTANIRVFDAPKFCCNKPAAPDGHYRNCDSGGAYKSVEKSDICFIMPIACPIDRVIGTMCWLCGDRRQETFQLSLIALRSGYFACSRCWLEHHRWSPKREALPIPWPLIDSPAMSCFMDQRTTCFLCGKRDDCKQEV</sequence>
<dbReference type="EMBL" id="BTSY01000003">
    <property type="protein sequence ID" value="GMT20319.1"/>
    <property type="molecule type" value="Genomic_DNA"/>
</dbReference>